<dbReference type="GO" id="GO:0006071">
    <property type="term" value="P:glycerol metabolic process"/>
    <property type="evidence" value="ECO:0007669"/>
    <property type="project" value="TreeGrafter"/>
</dbReference>
<reference evidence="6 7" key="1">
    <citation type="journal article" date="2016" name="Nat. Commun.">
        <title>Extremotolerant tardigrade genome and improved radiotolerance of human cultured cells by tardigrade-unique protein.</title>
        <authorList>
            <person name="Hashimoto T."/>
            <person name="Horikawa D.D."/>
            <person name="Saito Y."/>
            <person name="Kuwahara H."/>
            <person name="Kozuka-Hata H."/>
            <person name="Shin-I T."/>
            <person name="Minakuchi Y."/>
            <person name="Ohishi K."/>
            <person name="Motoyama A."/>
            <person name="Aizu T."/>
            <person name="Enomoto A."/>
            <person name="Kondo K."/>
            <person name="Tanaka S."/>
            <person name="Hara Y."/>
            <person name="Koshikawa S."/>
            <person name="Sagara H."/>
            <person name="Miura T."/>
            <person name="Yokobori S."/>
            <person name="Miyagawa K."/>
            <person name="Suzuki Y."/>
            <person name="Kubo T."/>
            <person name="Oyama M."/>
            <person name="Kohara Y."/>
            <person name="Fujiyama A."/>
            <person name="Arakawa K."/>
            <person name="Katayama T."/>
            <person name="Toyoda A."/>
            <person name="Kunieda T."/>
        </authorList>
    </citation>
    <scope>NUCLEOTIDE SEQUENCE [LARGE SCALE GENOMIC DNA]</scope>
    <source>
        <strain evidence="6 7">YOKOZUNA-1</strain>
    </source>
</reference>
<protein>
    <recommendedName>
        <fullName evidence="5">Carbohydrate kinase FGGY N-terminal domain-containing protein</fullName>
    </recommendedName>
</protein>
<proteinExistence type="inferred from homology"/>
<evidence type="ECO:0000259" key="5">
    <source>
        <dbReference type="Pfam" id="PF00370"/>
    </source>
</evidence>
<dbReference type="Gene3D" id="3.30.420.40">
    <property type="match status" value="3"/>
</dbReference>
<gene>
    <name evidence="6" type="primary">RvY_05170-1</name>
    <name evidence="6" type="synonym">RvY_05170.1</name>
    <name evidence="6" type="ORF">RvY_05170</name>
</gene>
<feature type="domain" description="Carbohydrate kinase FGGY N-terminal" evidence="5">
    <location>
        <begin position="99"/>
        <end position="320"/>
    </location>
</feature>
<dbReference type="InterPro" id="IPR018484">
    <property type="entry name" value="FGGY_N"/>
</dbReference>
<keyword evidence="3" id="KW-0418">Kinase</keyword>
<keyword evidence="4" id="KW-0812">Transmembrane</keyword>
<evidence type="ECO:0000256" key="1">
    <source>
        <dbReference type="ARBA" id="ARBA00009156"/>
    </source>
</evidence>
<dbReference type="PANTHER" id="PTHR10196">
    <property type="entry name" value="SUGAR KINASE"/>
    <property type="match status" value="1"/>
</dbReference>
<dbReference type="GO" id="GO:0046167">
    <property type="term" value="P:glycerol-3-phosphate biosynthetic process"/>
    <property type="evidence" value="ECO:0007669"/>
    <property type="project" value="TreeGrafter"/>
</dbReference>
<dbReference type="STRING" id="947166.A0A1D1UU59"/>
<keyword evidence="4" id="KW-0472">Membrane</keyword>
<dbReference type="SUPFAM" id="SSF53067">
    <property type="entry name" value="Actin-like ATPase domain"/>
    <property type="match status" value="2"/>
</dbReference>
<dbReference type="EMBL" id="BDGG01000002">
    <property type="protein sequence ID" value="GAU93194.1"/>
    <property type="molecule type" value="Genomic_DNA"/>
</dbReference>
<dbReference type="OrthoDB" id="6278781at2759"/>
<dbReference type="Proteomes" id="UP000186922">
    <property type="component" value="Unassembled WGS sequence"/>
</dbReference>
<evidence type="ECO:0000256" key="4">
    <source>
        <dbReference type="SAM" id="Phobius"/>
    </source>
</evidence>
<feature type="transmembrane region" description="Helical" evidence="4">
    <location>
        <begin position="188"/>
        <end position="206"/>
    </location>
</feature>
<evidence type="ECO:0000313" key="6">
    <source>
        <dbReference type="EMBL" id="GAU93194.1"/>
    </source>
</evidence>
<comment type="similarity">
    <text evidence="1">Belongs to the FGGY kinase family.</text>
</comment>
<organism evidence="6 7">
    <name type="scientific">Ramazzottius varieornatus</name>
    <name type="common">Water bear</name>
    <name type="synonym">Tardigrade</name>
    <dbReference type="NCBI Taxonomy" id="947166"/>
    <lineage>
        <taxon>Eukaryota</taxon>
        <taxon>Metazoa</taxon>
        <taxon>Ecdysozoa</taxon>
        <taxon>Tardigrada</taxon>
        <taxon>Eutardigrada</taxon>
        <taxon>Parachela</taxon>
        <taxon>Hypsibioidea</taxon>
        <taxon>Ramazzottiidae</taxon>
        <taxon>Ramazzottius</taxon>
    </lineage>
</organism>
<evidence type="ECO:0000256" key="2">
    <source>
        <dbReference type="ARBA" id="ARBA00022679"/>
    </source>
</evidence>
<keyword evidence="7" id="KW-1185">Reference proteome</keyword>
<sequence length="576" mass="64782">MHRKYRTRLLVVDIGSTNLKATLFEARLDERTSGDATGGSGNMLSVANDEDEQDYSVFSFDRKSSLSPVKTADSPAWTMKSVGTFRCPTVMTSIVKDNGEIWTEIDPNVLMRDVVQLMRHCLRESNVTWEEVDTFGITSQRNTFLLYDMLEKTPMQQFISWKDTRCKEIVRRWNSNWFLRAIRFGGRLISSIFAFTFAVLSAAVFFRTTHILPRLSWLRKHRKFDMRTSRLCHIDAYVLAQLTGSEEFQIDVSAASCSGFYDPTLLGWSWPFLFFFRILRTFLPTVLPSAHYFGDICDKYFGSSKPVTAMSADQSAAAFGHFLVELGQAKLTLGTGAFLSVNTGGRLVFSSAENIYTLLGCQMSSKFDPPYLVEAQVEEYGQFVSWVINNKFPLGGNCLVPEVLQDSMEHCPYFLSPTHGFVTGGGEIFVPVNFSDVHTYFAVLEALSFILYRRVTRLATMVHIAYPLRADGGVSASTDLLVLLASMLNQSIIKPKGSLEMASFGCAVLAGIGCGFWDPEEAITFSDSVDYEKILPLNRPCRDFLLRRIEHRMALCEKFAVGACFYPPDVPSIRAE</sequence>
<keyword evidence="4" id="KW-1133">Transmembrane helix</keyword>
<dbReference type="GO" id="GO:0005739">
    <property type="term" value="C:mitochondrion"/>
    <property type="evidence" value="ECO:0007669"/>
    <property type="project" value="TreeGrafter"/>
</dbReference>
<evidence type="ECO:0000313" key="7">
    <source>
        <dbReference type="Proteomes" id="UP000186922"/>
    </source>
</evidence>
<dbReference type="AlphaFoldDB" id="A0A1D1UU59"/>
<dbReference type="InterPro" id="IPR043129">
    <property type="entry name" value="ATPase_NBD"/>
</dbReference>
<dbReference type="Pfam" id="PF00370">
    <property type="entry name" value="FGGY_N"/>
    <property type="match status" value="1"/>
</dbReference>
<dbReference type="PANTHER" id="PTHR10196:SF68">
    <property type="entry name" value="GLYCEROL KINASE 5-RELATED"/>
    <property type="match status" value="1"/>
</dbReference>
<accession>A0A1D1UU59</accession>
<dbReference type="GO" id="GO:0006641">
    <property type="term" value="P:triglyceride metabolic process"/>
    <property type="evidence" value="ECO:0007669"/>
    <property type="project" value="TreeGrafter"/>
</dbReference>
<comment type="caution">
    <text evidence="6">The sequence shown here is derived from an EMBL/GenBank/DDBJ whole genome shotgun (WGS) entry which is preliminary data.</text>
</comment>
<dbReference type="GO" id="GO:0016301">
    <property type="term" value="F:kinase activity"/>
    <property type="evidence" value="ECO:0007669"/>
    <property type="project" value="UniProtKB-KW"/>
</dbReference>
<name>A0A1D1UU59_RAMVA</name>
<evidence type="ECO:0000256" key="3">
    <source>
        <dbReference type="ARBA" id="ARBA00022777"/>
    </source>
</evidence>
<keyword evidence="2" id="KW-0808">Transferase</keyword>